<feature type="region of interest" description="Disordered" evidence="4">
    <location>
        <begin position="30"/>
        <end position="57"/>
    </location>
</feature>
<organism evidence="6 7">
    <name type="scientific">Schizopora paradoxa</name>
    <dbReference type="NCBI Taxonomy" id="27342"/>
    <lineage>
        <taxon>Eukaryota</taxon>
        <taxon>Fungi</taxon>
        <taxon>Dikarya</taxon>
        <taxon>Basidiomycota</taxon>
        <taxon>Agaricomycotina</taxon>
        <taxon>Agaricomycetes</taxon>
        <taxon>Hymenochaetales</taxon>
        <taxon>Schizoporaceae</taxon>
        <taxon>Schizopora</taxon>
    </lineage>
</organism>
<feature type="compositionally biased region" description="Polar residues" evidence="4">
    <location>
        <begin position="500"/>
        <end position="512"/>
    </location>
</feature>
<keyword evidence="5" id="KW-0472">Membrane</keyword>
<keyword evidence="7" id="KW-1185">Reference proteome</keyword>
<keyword evidence="5" id="KW-1133">Transmembrane helix</keyword>
<proteinExistence type="predicted"/>
<feature type="transmembrane region" description="Helical" evidence="5">
    <location>
        <begin position="360"/>
        <end position="385"/>
    </location>
</feature>
<feature type="compositionally biased region" description="Basic and acidic residues" evidence="4">
    <location>
        <begin position="48"/>
        <end position="57"/>
    </location>
</feature>
<feature type="compositionally biased region" description="Low complexity" evidence="4">
    <location>
        <begin position="897"/>
        <end position="908"/>
    </location>
</feature>
<accession>A0A0H2S565</accession>
<dbReference type="InParanoid" id="A0A0H2S565"/>
<dbReference type="PANTHER" id="PTHR22838">
    <property type="entry name" value="WD REPEAT PROTEIN 26-RELATED"/>
    <property type="match status" value="1"/>
</dbReference>
<dbReference type="Pfam" id="PF00400">
    <property type="entry name" value="WD40"/>
    <property type="match status" value="2"/>
</dbReference>
<dbReference type="Proteomes" id="UP000053477">
    <property type="component" value="Unassembled WGS sequence"/>
</dbReference>
<dbReference type="InterPro" id="IPR036322">
    <property type="entry name" value="WD40_repeat_dom_sf"/>
</dbReference>
<dbReference type="GO" id="GO:0034657">
    <property type="term" value="C:GID complex"/>
    <property type="evidence" value="ECO:0007669"/>
    <property type="project" value="TreeGrafter"/>
</dbReference>
<keyword evidence="2" id="KW-0677">Repeat</keyword>
<evidence type="ECO:0000313" key="6">
    <source>
        <dbReference type="EMBL" id="KLO19357.1"/>
    </source>
</evidence>
<dbReference type="OrthoDB" id="972532at2759"/>
<evidence type="ECO:0000313" key="7">
    <source>
        <dbReference type="Proteomes" id="UP000053477"/>
    </source>
</evidence>
<feature type="compositionally biased region" description="Polar residues" evidence="4">
    <location>
        <begin position="882"/>
        <end position="896"/>
    </location>
</feature>
<keyword evidence="1 3" id="KW-0853">WD repeat</keyword>
<feature type="transmembrane region" description="Helical" evidence="5">
    <location>
        <begin position="253"/>
        <end position="276"/>
    </location>
</feature>
<evidence type="ECO:0000256" key="5">
    <source>
        <dbReference type="SAM" id="Phobius"/>
    </source>
</evidence>
<dbReference type="SUPFAM" id="SSF50978">
    <property type="entry name" value="WD40 repeat-like"/>
    <property type="match status" value="1"/>
</dbReference>
<feature type="repeat" description="WD" evidence="3">
    <location>
        <begin position="562"/>
        <end position="596"/>
    </location>
</feature>
<dbReference type="GO" id="GO:0043161">
    <property type="term" value="P:proteasome-mediated ubiquitin-dependent protein catabolic process"/>
    <property type="evidence" value="ECO:0007669"/>
    <property type="project" value="TreeGrafter"/>
</dbReference>
<evidence type="ECO:0000256" key="4">
    <source>
        <dbReference type="SAM" id="MobiDB-lite"/>
    </source>
</evidence>
<dbReference type="SMART" id="SM00320">
    <property type="entry name" value="WD40"/>
    <property type="match status" value="3"/>
</dbReference>
<feature type="region of interest" description="Disordered" evidence="4">
    <location>
        <begin position="880"/>
        <end position="952"/>
    </location>
</feature>
<feature type="region of interest" description="Disordered" evidence="4">
    <location>
        <begin position="437"/>
        <end position="522"/>
    </location>
</feature>
<protein>
    <submittedName>
        <fullName evidence="6">WD40 repeat-like protein</fullName>
    </submittedName>
</protein>
<feature type="transmembrane region" description="Helical" evidence="5">
    <location>
        <begin position="288"/>
        <end position="310"/>
    </location>
</feature>
<name>A0A0H2S565_9AGAM</name>
<reference evidence="6 7" key="1">
    <citation type="submission" date="2015-04" db="EMBL/GenBank/DDBJ databases">
        <title>Complete genome sequence of Schizopora paradoxa KUC8140, a cosmopolitan wood degrader in East Asia.</title>
        <authorList>
            <consortium name="DOE Joint Genome Institute"/>
            <person name="Min B."/>
            <person name="Park H."/>
            <person name="Jang Y."/>
            <person name="Kim J.-J."/>
            <person name="Kim K.H."/>
            <person name="Pangilinan J."/>
            <person name="Lipzen A."/>
            <person name="Riley R."/>
            <person name="Grigoriev I.V."/>
            <person name="Spatafora J.W."/>
            <person name="Choi I.-G."/>
        </authorList>
    </citation>
    <scope>NUCLEOTIDE SEQUENCE [LARGE SCALE GENOMIC DNA]</scope>
    <source>
        <strain evidence="6 7">KUC8140</strain>
    </source>
</reference>
<feature type="repeat" description="WD" evidence="3">
    <location>
        <begin position="819"/>
        <end position="845"/>
    </location>
</feature>
<feature type="compositionally biased region" description="Basic and acidic residues" evidence="4">
    <location>
        <begin position="926"/>
        <end position="935"/>
    </location>
</feature>
<dbReference type="InterPro" id="IPR051350">
    <property type="entry name" value="WD_repeat-ST_regulator"/>
</dbReference>
<evidence type="ECO:0000256" key="2">
    <source>
        <dbReference type="ARBA" id="ARBA00022737"/>
    </source>
</evidence>
<keyword evidence="5" id="KW-0812">Transmembrane</keyword>
<feature type="transmembrane region" description="Helical" evidence="5">
    <location>
        <begin position="335"/>
        <end position="354"/>
    </location>
</feature>
<dbReference type="STRING" id="27342.A0A0H2S565"/>
<dbReference type="AlphaFoldDB" id="A0A0H2S565"/>
<gene>
    <name evidence="6" type="ORF">SCHPADRAFT_992872</name>
</gene>
<sequence length="960" mass="106855">MNTGDELGPPSGRASSRRKQNLAALLDALQELQQDGQRDEENEVSPQELERELARPATISDEKLGAEAFDKLDAKIKGLVRDLRRLANVSRDLASSVGIVKSTNNFENRLITIRGLLRMNAADLFPHKVRRTSSFINGEVPQKDDLEELPELLGSLVLDVDFFMRNLEDFSEITDEALKDSISTFKNEVKYLSSYMKDYQGQFKDNAIKKFIHDVTEQHLGEPIEDVAISLSTFIETGIRAIRSAQTQAATNFLTLSTVGTFFSAVTATTLQFSFADASTTLQITVNSFWFCSLVFSIASVVNSLLAYMWEHALYRSPGRYAPWWVTNWIKRSPLVFLIISAAAFSVGLCLFAYSSNQNIITSTLTTVFTSISSIGLVSVTLWFGCEKWAYVHHKGEKWLLQIIDEVVARSPGLLWISQRLSSHIFQALTSRKKKQVPVQVPAQTNGMDPFSDLKSQDAIVSGGGSKSKPDEKENRATVIDMQPSRGSSLLPQGFKSTLPPLNSSSNGGTRKSPSHRFQEAGHVTNAVRRLMRMNQQVVKKRMDRVGRSLLMLKSMNPTTTLTTHDALVRHMQFSPDGYHLATCSWDKKAAIYHVNDFNMPPIILDHNEELLSQLAWSPAGDLLLCKMLRGVTVWSSEGEKRKVIDRGRAIESVSWMPHGEAFLSVEGADVRKLDLEGNVLDDYPFARVTIHDVAVTKDSTRMICVASSTPQPDPDSPEVVVDRKEEMILVYNLISKTTESRVPVLGKSRNVKLSKDGQTALVSYENKAPPQRWKIGYRKTKAEDGSIIGTTACLTLEQTFMPKRPVDFAGPSHFGGRDDELVVSAGKNGTIYVWDSKTGFLLHQFSTRDIEGELTCIAWNHASDKFMFGAGRHDGTVRVWTPTSRSNIPPGSSIDTPRSSSPLPTSLRGRRGSRSGQGLGASYAFDRDHSREATTIEEETERYDHRDSMHPDVYLALSG</sequence>
<dbReference type="Gene3D" id="2.130.10.10">
    <property type="entry name" value="YVTN repeat-like/Quinoprotein amine dehydrogenase"/>
    <property type="match status" value="2"/>
</dbReference>
<dbReference type="PROSITE" id="PS50082">
    <property type="entry name" value="WD_REPEATS_2"/>
    <property type="match status" value="2"/>
</dbReference>
<evidence type="ECO:0000256" key="1">
    <source>
        <dbReference type="ARBA" id="ARBA00022574"/>
    </source>
</evidence>
<dbReference type="EMBL" id="KQ085887">
    <property type="protein sequence ID" value="KLO19357.1"/>
    <property type="molecule type" value="Genomic_DNA"/>
</dbReference>
<dbReference type="InterPro" id="IPR015943">
    <property type="entry name" value="WD40/YVTN_repeat-like_dom_sf"/>
</dbReference>
<evidence type="ECO:0000256" key="3">
    <source>
        <dbReference type="PROSITE-ProRule" id="PRU00221"/>
    </source>
</evidence>
<dbReference type="PANTHER" id="PTHR22838:SF0">
    <property type="entry name" value="WD REPEAT-CONTAINING PROTEIN 26"/>
    <property type="match status" value="1"/>
</dbReference>
<dbReference type="InterPro" id="IPR001680">
    <property type="entry name" value="WD40_rpt"/>
</dbReference>